<dbReference type="InterPro" id="IPR020846">
    <property type="entry name" value="MFS_dom"/>
</dbReference>
<gene>
    <name evidence="9" type="ORF">ORI27_13120</name>
</gene>
<dbReference type="Gene3D" id="3.40.50.620">
    <property type="entry name" value="HUPs"/>
    <property type="match status" value="1"/>
</dbReference>
<evidence type="ECO:0000256" key="7">
    <source>
        <dbReference type="SAM" id="Phobius"/>
    </source>
</evidence>
<dbReference type="CDD" id="cd00293">
    <property type="entry name" value="USP-like"/>
    <property type="match status" value="1"/>
</dbReference>
<feature type="transmembrane region" description="Helical" evidence="7">
    <location>
        <begin position="229"/>
        <end position="248"/>
    </location>
</feature>
<dbReference type="InterPro" id="IPR011701">
    <property type="entry name" value="MFS"/>
</dbReference>
<dbReference type="RefSeq" id="WP_265997197.1">
    <property type="nucleotide sequence ID" value="NZ_JAPJDN010000009.1"/>
</dbReference>
<feature type="transmembrane region" description="Helical" evidence="7">
    <location>
        <begin position="80"/>
        <end position="97"/>
    </location>
</feature>
<feature type="transmembrane region" description="Helical" evidence="7">
    <location>
        <begin position="51"/>
        <end position="68"/>
    </location>
</feature>
<feature type="transmembrane region" description="Helical" evidence="7">
    <location>
        <begin position="12"/>
        <end position="31"/>
    </location>
</feature>
<dbReference type="Pfam" id="PF00582">
    <property type="entry name" value="Usp"/>
    <property type="match status" value="1"/>
</dbReference>
<feature type="transmembrane region" description="Helical" evidence="7">
    <location>
        <begin position="305"/>
        <end position="324"/>
    </location>
</feature>
<keyword evidence="3" id="KW-0813">Transport</keyword>
<evidence type="ECO:0000256" key="5">
    <source>
        <dbReference type="ARBA" id="ARBA00022989"/>
    </source>
</evidence>
<dbReference type="InterPro" id="IPR014729">
    <property type="entry name" value="Rossmann-like_a/b/a_fold"/>
</dbReference>
<protein>
    <submittedName>
        <fullName evidence="9">Universal stress protein</fullName>
    </submittedName>
</protein>
<dbReference type="Pfam" id="PF07690">
    <property type="entry name" value="MFS_1"/>
    <property type="match status" value="1"/>
</dbReference>
<dbReference type="Gene3D" id="1.20.1250.20">
    <property type="entry name" value="MFS general substrate transporter like domains"/>
    <property type="match status" value="1"/>
</dbReference>
<evidence type="ECO:0000256" key="1">
    <source>
        <dbReference type="ARBA" id="ARBA00004651"/>
    </source>
</evidence>
<dbReference type="InterPro" id="IPR006016">
    <property type="entry name" value="UspA"/>
</dbReference>
<comment type="similarity">
    <text evidence="2">Belongs to the universal stress protein A family.</text>
</comment>
<feature type="transmembrane region" description="Helical" evidence="7">
    <location>
        <begin position="103"/>
        <end position="125"/>
    </location>
</feature>
<dbReference type="SUPFAM" id="SSF103473">
    <property type="entry name" value="MFS general substrate transporter"/>
    <property type="match status" value="1"/>
</dbReference>
<evidence type="ECO:0000313" key="10">
    <source>
        <dbReference type="Proteomes" id="UP001300745"/>
    </source>
</evidence>
<accession>A0ABT3SFH5</accession>
<organism evidence="9 10">
    <name type="scientific">Mycobacterium pinniadriaticum</name>
    <dbReference type="NCBI Taxonomy" id="2994102"/>
    <lineage>
        <taxon>Bacteria</taxon>
        <taxon>Bacillati</taxon>
        <taxon>Actinomycetota</taxon>
        <taxon>Actinomycetes</taxon>
        <taxon>Mycobacteriales</taxon>
        <taxon>Mycobacteriaceae</taxon>
        <taxon>Mycobacterium</taxon>
    </lineage>
</organism>
<dbReference type="PANTHER" id="PTHR42718">
    <property type="entry name" value="MAJOR FACILITATOR SUPERFAMILY MULTIDRUG TRANSPORTER MFSC"/>
    <property type="match status" value="1"/>
</dbReference>
<keyword evidence="6 7" id="KW-0472">Membrane</keyword>
<evidence type="ECO:0000256" key="2">
    <source>
        <dbReference type="ARBA" id="ARBA00008791"/>
    </source>
</evidence>
<feature type="transmembrane region" description="Helical" evidence="7">
    <location>
        <begin position="331"/>
        <end position="351"/>
    </location>
</feature>
<evidence type="ECO:0000256" key="3">
    <source>
        <dbReference type="ARBA" id="ARBA00022448"/>
    </source>
</evidence>
<dbReference type="SUPFAM" id="SSF52402">
    <property type="entry name" value="Adenine nucleotide alpha hydrolases-like"/>
    <property type="match status" value="1"/>
</dbReference>
<comment type="caution">
    <text evidence="9">The sequence shown here is derived from an EMBL/GenBank/DDBJ whole genome shotgun (WGS) entry which is preliminary data.</text>
</comment>
<feature type="transmembrane region" description="Helical" evidence="7">
    <location>
        <begin position="357"/>
        <end position="380"/>
    </location>
</feature>
<dbReference type="PROSITE" id="PS50850">
    <property type="entry name" value="MFS"/>
    <property type="match status" value="1"/>
</dbReference>
<keyword evidence="10" id="KW-1185">Reference proteome</keyword>
<evidence type="ECO:0000256" key="4">
    <source>
        <dbReference type="ARBA" id="ARBA00022692"/>
    </source>
</evidence>
<comment type="subcellular location">
    <subcellularLocation>
        <location evidence="1">Cell membrane</location>
        <topology evidence="1">Multi-pass membrane protein</topology>
    </subcellularLocation>
</comment>
<feature type="transmembrane region" description="Helical" evidence="7">
    <location>
        <begin position="392"/>
        <end position="416"/>
    </location>
</feature>
<evidence type="ECO:0000313" key="9">
    <source>
        <dbReference type="EMBL" id="MCX2937645.1"/>
    </source>
</evidence>
<dbReference type="EMBL" id="JAPJDO010000009">
    <property type="protein sequence ID" value="MCX2937645.1"/>
    <property type="molecule type" value="Genomic_DNA"/>
</dbReference>
<feature type="domain" description="Major facilitator superfamily (MFS) profile" evidence="8">
    <location>
        <begin position="12"/>
        <end position="452"/>
    </location>
</feature>
<dbReference type="InterPro" id="IPR006015">
    <property type="entry name" value="Universal_stress_UspA"/>
</dbReference>
<feature type="transmembrane region" description="Helical" evidence="7">
    <location>
        <begin position="203"/>
        <end position="223"/>
    </location>
</feature>
<keyword evidence="4 7" id="KW-0812">Transmembrane</keyword>
<proteinExistence type="inferred from homology"/>
<feature type="transmembrane region" description="Helical" evidence="7">
    <location>
        <begin position="269"/>
        <end position="293"/>
    </location>
</feature>
<feature type="transmembrane region" description="Helical" evidence="7">
    <location>
        <begin position="168"/>
        <end position="187"/>
    </location>
</feature>
<feature type="transmembrane region" description="Helical" evidence="7">
    <location>
        <begin position="428"/>
        <end position="450"/>
    </location>
</feature>
<evidence type="ECO:0000256" key="6">
    <source>
        <dbReference type="ARBA" id="ARBA00023136"/>
    </source>
</evidence>
<feature type="transmembrane region" description="Helical" evidence="7">
    <location>
        <begin position="137"/>
        <end position="156"/>
    </location>
</feature>
<dbReference type="PANTHER" id="PTHR42718:SF9">
    <property type="entry name" value="MAJOR FACILITATOR SUPERFAMILY MULTIDRUG TRANSPORTER MFSC"/>
    <property type="match status" value="1"/>
</dbReference>
<sequence length="669" mass="68744">MRQGPLAGRYPAVAAMVTLALIPYLALSAALDPLVPVISEQLHMTTQAMALSSGLGNAAYAVGTVLAVQFAQHLPQRRMLLVYAVVLVVGSVVAAAAPNATAFIGGHVLQGLATSMLLIAAAPPLTIGFPRDKLRNTAVIMNMCVFGAVALGPFIGGVQAEAHAWRPLFWTVAVIALLALILAALTFDDAPPADPGAPRDLKAIALATVGCTAAFVGAAQLTSHGLSDFAVTGPMFGGLALIVALIVYQFRTPRPLLTIRTMLTSAIPVAGVGVALFAAAASVAATVLTASIFMQNFSPVEVGLLYLPELGGALVMAVVFGIVISRRAMHFLPLVGMALLAAGIAVFRASLPANVPLALLGSALTGLALGAAVAPALFVAGFSLQSNSLQRVFAIIELLRAVAAFMVAPIFAHLATHYSGDLLEGTGVALWVGFGLAIAGAVFGVAVYALSGARPQTPNLDEFLDGDSPAWYSPPLLARLRSGLPSPTSLHAPRRPAPRHHPSAPTGPVLFAYDGSELANHAIIQAAEQLSRSEAVVVCVWQPVDVGFTPLDGQPFDADRASQVRLAAERTAAHGAALADAAGFRSCSVAIEASPTWKGIVDTAAEHRASIIVLGPHRRNGLLGHLHGSVAAAVVAHTDIPVLLVPQSLDASSTATPASRQLARVPSAP</sequence>
<reference evidence="9 10" key="1">
    <citation type="submission" date="2022-11" db="EMBL/GenBank/DDBJ databases">
        <title>Mycobacterium sp. nov.</title>
        <authorList>
            <person name="Papic B."/>
            <person name="Spicic S."/>
            <person name="Duvnjak S."/>
        </authorList>
    </citation>
    <scope>NUCLEOTIDE SEQUENCE [LARGE SCALE GENOMIC DNA]</scope>
    <source>
        <strain evidence="9 10">CVI_P4</strain>
    </source>
</reference>
<dbReference type="Proteomes" id="UP001300745">
    <property type="component" value="Unassembled WGS sequence"/>
</dbReference>
<keyword evidence="5 7" id="KW-1133">Transmembrane helix</keyword>
<evidence type="ECO:0000259" key="8">
    <source>
        <dbReference type="PROSITE" id="PS50850"/>
    </source>
</evidence>
<dbReference type="InterPro" id="IPR036259">
    <property type="entry name" value="MFS_trans_sf"/>
</dbReference>
<name>A0ABT3SFH5_9MYCO</name>
<dbReference type="PRINTS" id="PR01438">
    <property type="entry name" value="UNVRSLSTRESS"/>
</dbReference>